<keyword evidence="3" id="KW-1185">Reference proteome</keyword>
<dbReference type="Proteomes" id="UP000239649">
    <property type="component" value="Unassembled WGS sequence"/>
</dbReference>
<reference evidence="2 3" key="1">
    <citation type="journal article" date="2018" name="Plant J.">
        <title>Genome sequences of Chlorella sorokiniana UTEX 1602 and Micractinium conductrix SAG 241.80: implications to maltose excretion by a green alga.</title>
        <authorList>
            <person name="Arriola M.B."/>
            <person name="Velmurugan N."/>
            <person name="Zhang Y."/>
            <person name="Plunkett M.H."/>
            <person name="Hondzo H."/>
            <person name="Barney B.M."/>
        </authorList>
    </citation>
    <scope>NUCLEOTIDE SEQUENCE [LARGE SCALE GENOMIC DNA]</scope>
    <source>
        <strain evidence="2 3">SAG 241.80</strain>
    </source>
</reference>
<dbReference type="OrthoDB" id="512581at2759"/>
<feature type="compositionally biased region" description="Basic residues" evidence="1">
    <location>
        <begin position="24"/>
        <end position="33"/>
    </location>
</feature>
<name>A0A2P6VD15_9CHLO</name>
<accession>A0A2P6VD15</accession>
<proteinExistence type="predicted"/>
<evidence type="ECO:0000256" key="1">
    <source>
        <dbReference type="SAM" id="MobiDB-lite"/>
    </source>
</evidence>
<evidence type="ECO:0000313" key="2">
    <source>
        <dbReference type="EMBL" id="PSC71974.1"/>
    </source>
</evidence>
<organism evidence="2 3">
    <name type="scientific">Micractinium conductrix</name>
    <dbReference type="NCBI Taxonomy" id="554055"/>
    <lineage>
        <taxon>Eukaryota</taxon>
        <taxon>Viridiplantae</taxon>
        <taxon>Chlorophyta</taxon>
        <taxon>core chlorophytes</taxon>
        <taxon>Trebouxiophyceae</taxon>
        <taxon>Chlorellales</taxon>
        <taxon>Chlorellaceae</taxon>
        <taxon>Chlorella clade</taxon>
        <taxon>Micractinium</taxon>
    </lineage>
</organism>
<evidence type="ECO:0000313" key="3">
    <source>
        <dbReference type="Proteomes" id="UP000239649"/>
    </source>
</evidence>
<dbReference type="EMBL" id="LHPF02000012">
    <property type="protein sequence ID" value="PSC71974.1"/>
    <property type="molecule type" value="Genomic_DNA"/>
</dbReference>
<dbReference type="AlphaFoldDB" id="A0A2P6VD15"/>
<comment type="caution">
    <text evidence="2">The sequence shown here is derived from an EMBL/GenBank/DDBJ whole genome shotgun (WGS) entry which is preliminary data.</text>
</comment>
<gene>
    <name evidence="2" type="ORF">C2E20_4751</name>
</gene>
<protein>
    <submittedName>
        <fullName evidence="2">Uncharacterized protein</fullName>
    </submittedName>
</protein>
<feature type="compositionally biased region" description="Low complexity" evidence="1">
    <location>
        <begin position="171"/>
        <end position="183"/>
    </location>
</feature>
<sequence>MDAEQMVEKKLGMSLDELIAAQAKKKATAKPKAKAAGGGRIKKVGKPAVQKVQTNGGGRVLVVPRPSHVPRPSGSAAKTAAALKATRGGGVHKGGAAPKFMGAGGGGGGGNRNVKVTIGNKLSGRAPTHLPTSGVLARPFCRGGGRAPMHVEGLPPGGTLAARFDTLGGQAPAGAARPTGAPRRNAHGVLIP</sequence>
<feature type="region of interest" description="Disordered" evidence="1">
    <location>
        <begin position="24"/>
        <end position="47"/>
    </location>
</feature>
<feature type="region of interest" description="Disordered" evidence="1">
    <location>
        <begin position="171"/>
        <end position="192"/>
    </location>
</feature>